<evidence type="ECO:0000256" key="1">
    <source>
        <dbReference type="ARBA" id="ARBA00011356"/>
    </source>
</evidence>
<dbReference type="SUPFAM" id="SSF52540">
    <property type="entry name" value="P-loop containing nucleoside triphosphate hydrolases"/>
    <property type="match status" value="1"/>
</dbReference>
<keyword evidence="4 10" id="KW-0547">Nucleotide-binding</keyword>
<feature type="region of interest" description="Disordered" evidence="12">
    <location>
        <begin position="130"/>
        <end position="156"/>
    </location>
</feature>
<dbReference type="GO" id="GO:0005737">
    <property type="term" value="C:cytoplasm"/>
    <property type="evidence" value="ECO:0007669"/>
    <property type="project" value="TreeGrafter"/>
</dbReference>
<proteinExistence type="predicted"/>
<evidence type="ECO:0000313" key="14">
    <source>
        <dbReference type="WBParaSite" id="snap_masked-unitig_32072-processed-gene-0.2-mRNA-1"/>
    </source>
</evidence>
<evidence type="ECO:0000256" key="5">
    <source>
        <dbReference type="ARBA" id="ARBA00022842"/>
    </source>
</evidence>
<evidence type="ECO:0000256" key="8">
    <source>
        <dbReference type="ARBA" id="ARBA00023224"/>
    </source>
</evidence>
<evidence type="ECO:0000256" key="12">
    <source>
        <dbReference type="SAM" id="MobiDB-lite"/>
    </source>
</evidence>
<dbReference type="SUPFAM" id="SSF47895">
    <property type="entry name" value="Transducin (alpha subunit), insertion domain"/>
    <property type="match status" value="1"/>
</dbReference>
<dbReference type="PANTHER" id="PTHR10218:SF362">
    <property type="entry name" value="G PROTEIN ALPHA O SUBUNIT"/>
    <property type="match status" value="1"/>
</dbReference>
<dbReference type="GO" id="GO:0003924">
    <property type="term" value="F:GTPase activity"/>
    <property type="evidence" value="ECO:0007669"/>
    <property type="project" value="InterPro"/>
</dbReference>
<keyword evidence="3 11" id="KW-0479">Metal-binding</keyword>
<keyword evidence="13" id="KW-1185">Reference proteome</keyword>
<dbReference type="WBParaSite" id="snap_masked-unitig_32072-processed-gene-0.2-mRNA-1">
    <property type="protein sequence ID" value="snap_masked-unitig_32072-processed-gene-0.2-mRNA-1"/>
    <property type="gene ID" value="snap_masked-unitig_32072-processed-gene-0.2"/>
</dbReference>
<evidence type="ECO:0000313" key="13">
    <source>
        <dbReference type="Proteomes" id="UP000095280"/>
    </source>
</evidence>
<protein>
    <submittedName>
        <fullName evidence="14">G protein subunit alpha o1</fullName>
    </submittedName>
</protein>
<dbReference type="InterPro" id="IPR027417">
    <property type="entry name" value="P-loop_NTPase"/>
</dbReference>
<dbReference type="Proteomes" id="UP000095280">
    <property type="component" value="Unplaced"/>
</dbReference>
<evidence type="ECO:0000256" key="4">
    <source>
        <dbReference type="ARBA" id="ARBA00022741"/>
    </source>
</evidence>
<dbReference type="GO" id="GO:0007188">
    <property type="term" value="P:adenylate cyclase-modulating G protein-coupled receptor signaling pathway"/>
    <property type="evidence" value="ECO:0007669"/>
    <property type="project" value="TreeGrafter"/>
</dbReference>
<keyword evidence="7" id="KW-0564">Palmitate</keyword>
<evidence type="ECO:0000256" key="11">
    <source>
        <dbReference type="PIRSR" id="PIRSR601019-2"/>
    </source>
</evidence>
<dbReference type="Gene3D" id="3.40.50.300">
    <property type="entry name" value="P-loop containing nucleotide triphosphate hydrolases"/>
    <property type="match status" value="1"/>
</dbReference>
<feature type="binding site" evidence="11">
    <location>
        <position position="47"/>
    </location>
    <ligand>
        <name>Mg(2+)</name>
        <dbReference type="ChEBI" id="CHEBI:18420"/>
    </ligand>
</feature>
<evidence type="ECO:0000256" key="9">
    <source>
        <dbReference type="ARBA" id="ARBA00023288"/>
    </source>
</evidence>
<evidence type="ECO:0000256" key="7">
    <source>
        <dbReference type="ARBA" id="ARBA00023139"/>
    </source>
</evidence>
<dbReference type="GO" id="GO:0001664">
    <property type="term" value="F:G protein-coupled receptor binding"/>
    <property type="evidence" value="ECO:0007669"/>
    <property type="project" value="TreeGrafter"/>
</dbReference>
<keyword evidence="6 10" id="KW-0342">GTP-binding</keyword>
<comment type="subunit">
    <text evidence="1">G proteins are composed of 3 units; alpha, beta and gamma. The alpha chain contains the guanine nucleotide binding site.</text>
</comment>
<dbReference type="AlphaFoldDB" id="A0A1I8JQB4"/>
<evidence type="ECO:0000256" key="6">
    <source>
        <dbReference type="ARBA" id="ARBA00023134"/>
    </source>
</evidence>
<reference evidence="14" key="1">
    <citation type="submission" date="2016-11" db="UniProtKB">
        <authorList>
            <consortium name="WormBaseParasite"/>
        </authorList>
    </citation>
    <scope>IDENTIFICATION</scope>
</reference>
<dbReference type="InterPro" id="IPR011025">
    <property type="entry name" value="GproteinA_insert"/>
</dbReference>
<name>A0A1I8JQB4_9PLAT</name>
<dbReference type="InterPro" id="IPR001019">
    <property type="entry name" value="Gprotein_alpha_su"/>
</dbReference>
<keyword evidence="5 11" id="KW-0460">Magnesium</keyword>
<keyword evidence="2" id="KW-0519">Myristate</keyword>
<keyword evidence="9" id="KW-0449">Lipoprotein</keyword>
<dbReference type="GO" id="GO:0031683">
    <property type="term" value="F:G-protein beta/gamma-subunit complex binding"/>
    <property type="evidence" value="ECO:0007669"/>
    <property type="project" value="InterPro"/>
</dbReference>
<dbReference type="Pfam" id="PF00503">
    <property type="entry name" value="G-alpha"/>
    <property type="match status" value="1"/>
</dbReference>
<dbReference type="GO" id="GO:0005834">
    <property type="term" value="C:heterotrimeric G-protein complex"/>
    <property type="evidence" value="ECO:0007669"/>
    <property type="project" value="TreeGrafter"/>
</dbReference>
<keyword evidence="8" id="KW-0807">Transducer</keyword>
<evidence type="ECO:0000256" key="2">
    <source>
        <dbReference type="ARBA" id="ARBA00022707"/>
    </source>
</evidence>
<evidence type="ECO:0000256" key="10">
    <source>
        <dbReference type="PIRSR" id="PIRSR601019-1"/>
    </source>
</evidence>
<dbReference type="Gene3D" id="1.10.400.10">
    <property type="entry name" value="GI Alpha 1, domain 2-like"/>
    <property type="match status" value="1"/>
</dbReference>
<evidence type="ECO:0000256" key="3">
    <source>
        <dbReference type="ARBA" id="ARBA00022723"/>
    </source>
</evidence>
<accession>A0A1I8JQB4</accession>
<dbReference type="GO" id="GO:0046872">
    <property type="term" value="F:metal ion binding"/>
    <property type="evidence" value="ECO:0007669"/>
    <property type="project" value="UniProtKB-KW"/>
</dbReference>
<dbReference type="PANTHER" id="PTHR10218">
    <property type="entry name" value="GTP-BINDING PROTEIN ALPHA SUBUNIT"/>
    <property type="match status" value="1"/>
</dbReference>
<dbReference type="GO" id="GO:0005525">
    <property type="term" value="F:GTP binding"/>
    <property type="evidence" value="ECO:0007669"/>
    <property type="project" value="UniProtKB-KW"/>
</dbReference>
<organism evidence="13 14">
    <name type="scientific">Macrostomum lignano</name>
    <dbReference type="NCBI Taxonomy" id="282301"/>
    <lineage>
        <taxon>Eukaryota</taxon>
        <taxon>Metazoa</taxon>
        <taxon>Spiralia</taxon>
        <taxon>Lophotrochozoa</taxon>
        <taxon>Platyhelminthes</taxon>
        <taxon>Rhabditophora</taxon>
        <taxon>Macrostomorpha</taxon>
        <taxon>Macrostomida</taxon>
        <taxon>Macrostomidae</taxon>
        <taxon>Macrostomum</taxon>
    </lineage>
</organism>
<feature type="binding site" evidence="10">
    <location>
        <begin position="43"/>
        <end position="48"/>
    </location>
    <ligand>
        <name>GTP</name>
        <dbReference type="ChEBI" id="CHEBI:37565"/>
    </ligand>
</feature>
<sequence>MGCTLSAEERQAMEQSKNIDRKLKEDGVQAAKDIKLLLLGAGESGKSTISEADEVRQTITIIIHEGGFTQEDNKQYKPVVFSNTIQSLVAILRAMSTLNISYGDPDRETDAKVVFDVIGAHGGHGALLRGAAPGHEAPSGPTPGFKSASAVRTSTN</sequence>